<reference evidence="2" key="1">
    <citation type="submission" date="2017-06" db="EMBL/GenBank/DDBJ databases">
        <authorList>
            <person name="Assis F.L."/>
            <person name="Abrahao J.S."/>
            <person name="Silva L."/>
            <person name="Khalil J.B."/>
            <person name="Rodrigues R."/>
            <person name="Silva L.S."/>
            <person name="Boratto P."/>
            <person name="Andrade M."/>
            <person name="Kroon E.G."/>
            <person name="Ribeiro B."/>
            <person name="Bergier I."/>
            <person name="Seligmann H."/>
            <person name="Ghigo E."/>
            <person name="Colson P."/>
            <person name="Levasseur A."/>
            <person name="Raoult D."/>
            <person name="Scola B.L."/>
        </authorList>
    </citation>
    <scope>NUCLEOTIDE SEQUENCE</scope>
    <source>
        <strain evidence="2">Deep ocean</strain>
    </source>
</reference>
<dbReference type="KEGG" id="vg:80517902"/>
<organism evidence="2">
    <name type="scientific">Tupanvirus deep ocean</name>
    <dbReference type="NCBI Taxonomy" id="2126984"/>
    <lineage>
        <taxon>Viruses</taxon>
        <taxon>Varidnaviria</taxon>
        <taxon>Bamfordvirae</taxon>
        <taxon>Nucleocytoviricota</taxon>
        <taxon>Megaviricetes</taxon>
        <taxon>Imitervirales</taxon>
        <taxon>Mimiviridae</taxon>
        <taxon>Megamimivirinae</taxon>
        <taxon>Tupanvirus</taxon>
        <taxon>Tupanvirus altamarinense</taxon>
    </lineage>
</organism>
<reference evidence="2" key="2">
    <citation type="journal article" date="2018" name="Nat. Commun.">
        <title>Tailed giant Tupanvirus possesses the most complete translational apparatus of the known virosphere.</title>
        <authorList>
            <person name="Abrahao J."/>
            <person name="Silva L."/>
            <person name="Silva L.S."/>
            <person name="Khalil J.Y.B."/>
            <person name="Rodrigues R."/>
            <person name="Arantes T."/>
            <person name="Assis F."/>
            <person name="Boratto P."/>
            <person name="Andrade M."/>
            <person name="Kroon E.G."/>
            <person name="Ribeiro B."/>
            <person name="Bergier I."/>
            <person name="Seligmann H."/>
            <person name="Ghigo E."/>
            <person name="Colson P."/>
            <person name="Levasseur A."/>
            <person name="Kroemer G."/>
            <person name="Raoult D."/>
            <person name="La Scola B."/>
        </authorList>
    </citation>
    <scope>NUCLEOTIDE SEQUENCE [LARGE SCALE GENOMIC DNA]</scope>
    <source>
        <strain evidence="2">Deep ocean</strain>
    </source>
</reference>
<feature type="compositionally biased region" description="Basic and acidic residues" evidence="1">
    <location>
        <begin position="139"/>
        <end position="166"/>
    </location>
</feature>
<name>A0A6N1NHD0_9VIRU</name>
<proteinExistence type="predicted"/>
<accession>A0A6N1NHD0</accession>
<evidence type="ECO:0000313" key="2">
    <source>
        <dbReference type="EMBL" id="QKU34574.1"/>
    </source>
</evidence>
<feature type="region of interest" description="Disordered" evidence="1">
    <location>
        <begin position="104"/>
        <end position="166"/>
    </location>
</feature>
<sequence>MNKGFTSYYYMSSSNVTTYNENGCKKSKQQVRINDNGNKDHYYKESVVENGQEKIIREEGNKKYEAKELFLTRPGRLLNWNSLFDSFWFDFPRFGNFLLDEQSDEQSDEITNDQTDKNTNVISGESSGTESEENNNDNGQKETYNEVHKNKVQTDDIVEKNNDNNN</sequence>
<protein>
    <submittedName>
        <fullName evidence="2">Putative ORFan</fullName>
    </submittedName>
</protein>
<evidence type="ECO:0000256" key="1">
    <source>
        <dbReference type="SAM" id="MobiDB-lite"/>
    </source>
</evidence>
<dbReference type="RefSeq" id="YP_010781211.1">
    <property type="nucleotide sequence ID" value="NC_075038.1"/>
</dbReference>
<dbReference type="GeneID" id="80517902"/>
<dbReference type="EMBL" id="MF405918">
    <property type="protein sequence ID" value="QKU34574.1"/>
    <property type="molecule type" value="Genomic_DNA"/>
</dbReference>